<evidence type="ECO:0000256" key="1">
    <source>
        <dbReference type="SAM" id="MobiDB-lite"/>
    </source>
</evidence>
<protein>
    <submittedName>
        <fullName evidence="2">Uncharacterized protein</fullName>
    </submittedName>
</protein>
<feature type="compositionally biased region" description="Basic and acidic residues" evidence="1">
    <location>
        <begin position="141"/>
        <end position="151"/>
    </location>
</feature>
<name>A0A6D2J3S3_9BRAS</name>
<evidence type="ECO:0000313" key="2">
    <source>
        <dbReference type="EMBL" id="CAA7037682.1"/>
    </source>
</evidence>
<feature type="compositionally biased region" description="Pro residues" evidence="1">
    <location>
        <begin position="106"/>
        <end position="129"/>
    </location>
</feature>
<accession>A0A6D2J3S3</accession>
<organism evidence="2 3">
    <name type="scientific">Microthlaspi erraticum</name>
    <dbReference type="NCBI Taxonomy" id="1685480"/>
    <lineage>
        <taxon>Eukaryota</taxon>
        <taxon>Viridiplantae</taxon>
        <taxon>Streptophyta</taxon>
        <taxon>Embryophyta</taxon>
        <taxon>Tracheophyta</taxon>
        <taxon>Spermatophyta</taxon>
        <taxon>Magnoliopsida</taxon>
        <taxon>eudicotyledons</taxon>
        <taxon>Gunneridae</taxon>
        <taxon>Pentapetalae</taxon>
        <taxon>rosids</taxon>
        <taxon>malvids</taxon>
        <taxon>Brassicales</taxon>
        <taxon>Brassicaceae</taxon>
        <taxon>Coluteocarpeae</taxon>
        <taxon>Microthlaspi</taxon>
    </lineage>
</organism>
<keyword evidence="3" id="KW-1185">Reference proteome</keyword>
<dbReference type="AlphaFoldDB" id="A0A6D2J3S3"/>
<feature type="compositionally biased region" description="Polar residues" evidence="1">
    <location>
        <begin position="46"/>
        <end position="56"/>
    </location>
</feature>
<evidence type="ECO:0000313" key="3">
    <source>
        <dbReference type="Proteomes" id="UP000467841"/>
    </source>
</evidence>
<reference evidence="2" key="1">
    <citation type="submission" date="2020-01" db="EMBL/GenBank/DDBJ databases">
        <authorList>
            <person name="Mishra B."/>
        </authorList>
    </citation>
    <scope>NUCLEOTIDE SEQUENCE [LARGE SCALE GENOMIC DNA]</scope>
</reference>
<sequence>MWPINSKYRASAVPGCTASAATCCTPAIGGTPGAPCGTTGGKRANSCVSNPTTKSSRPGAGAPPPPGAAPAPKPTLASPLASPAMDTDWVTDTVATLSPESAGTPRPQPRPPRPLALPPRPLAPHPLAPRPLGAPSISLHGPEHEQLDNKHKSTNTKTYRGISCG</sequence>
<dbReference type="Proteomes" id="UP000467841">
    <property type="component" value="Unassembled WGS sequence"/>
</dbReference>
<comment type="caution">
    <text evidence="2">The sequence shown here is derived from an EMBL/GenBank/DDBJ whole genome shotgun (WGS) entry which is preliminary data.</text>
</comment>
<gene>
    <name evidence="2" type="ORF">MERR_LOCUS24917</name>
</gene>
<proteinExistence type="predicted"/>
<feature type="region of interest" description="Disordered" evidence="1">
    <location>
        <begin position="34"/>
        <end position="165"/>
    </location>
</feature>
<dbReference type="EMBL" id="CACVBM020001180">
    <property type="protein sequence ID" value="CAA7037682.1"/>
    <property type="molecule type" value="Genomic_DNA"/>
</dbReference>
<feature type="compositionally biased region" description="Pro residues" evidence="1">
    <location>
        <begin position="61"/>
        <end position="73"/>
    </location>
</feature>